<dbReference type="HOGENOM" id="CLU_027864_0_1_5"/>
<dbReference type="AlphaFoldDB" id="A8IG49"/>
<reference evidence="3" key="2">
    <citation type="submission" date="2007-04" db="EMBL/GenBank/DDBJ databases">
        <title>Complete genome sequence of the nitrogen-fixing bacterium Azorhizobium caulinodans ORS571.</title>
        <authorList>
            <person name="Lee K.B."/>
            <person name="Backer P.D."/>
            <person name="Aono T."/>
            <person name="Liu C.T."/>
            <person name="Suzuki S."/>
            <person name="Suzuki T."/>
            <person name="Kaneko T."/>
            <person name="Yamada M."/>
            <person name="Tabata S."/>
            <person name="Kupfer D.M."/>
            <person name="Najar F.Z."/>
            <person name="Wiley G.B."/>
            <person name="Roe B."/>
            <person name="Binnewies T."/>
            <person name="Ussery D."/>
            <person name="Vereecke D."/>
            <person name="Gevers D."/>
            <person name="Holsters M."/>
            <person name="Oyaizu H."/>
        </authorList>
    </citation>
    <scope>NUCLEOTIDE SEQUENCE [LARGE SCALE GENOMIC DNA]</scope>
    <source>
        <strain evidence="3">ATCC 43989 / DSM 5975 / JCM 20966 / LMG 6465 / NBRC 14845 / NCIMB 13405 / ORS 571</strain>
    </source>
</reference>
<dbReference type="Proteomes" id="UP000000270">
    <property type="component" value="Chromosome"/>
</dbReference>
<dbReference type="STRING" id="438753.AZC_0039"/>
<evidence type="ECO:0000313" key="2">
    <source>
        <dbReference type="EMBL" id="BAF86037.1"/>
    </source>
</evidence>
<organism evidence="2 3">
    <name type="scientific">Azorhizobium caulinodans (strain ATCC 43989 / DSM 5975 / JCM 20966 / LMG 6465 / NBRC 14845 / NCIMB 13405 / ORS 571)</name>
    <dbReference type="NCBI Taxonomy" id="438753"/>
    <lineage>
        <taxon>Bacteria</taxon>
        <taxon>Pseudomonadati</taxon>
        <taxon>Pseudomonadota</taxon>
        <taxon>Alphaproteobacteria</taxon>
        <taxon>Hyphomicrobiales</taxon>
        <taxon>Xanthobacteraceae</taxon>
        <taxon>Azorhizobium</taxon>
    </lineage>
</organism>
<dbReference type="KEGG" id="azc:AZC_0039"/>
<evidence type="ECO:0000256" key="1">
    <source>
        <dbReference type="SAM" id="Phobius"/>
    </source>
</evidence>
<reference evidence="2 3" key="4">
    <citation type="journal article" date="2009" name="Appl. Environ. Microbiol.">
        <title>Comparative genome-wide transcriptional profiling of Azorhizobium caulinodans ORS571 grown under free-living and symbiotic conditions.</title>
        <authorList>
            <person name="Tsukada S."/>
            <person name="Aono T."/>
            <person name="Akiba N."/>
            <person name="Lee KB."/>
            <person name="Liu CT."/>
            <person name="Toyazaki H."/>
            <person name="Oyaizu H."/>
        </authorList>
    </citation>
    <scope>NUCLEOTIDE SEQUENCE [LARGE SCALE GENOMIC DNA]</scope>
    <source>
        <strain evidence="3">ATCC 43989 / DSM 5975 / JCM 20966 / LMG 6465 / NBRC 14845 / NCIMB 13405 / ORS 571</strain>
    </source>
</reference>
<dbReference type="GO" id="GO:0005886">
    <property type="term" value="C:plasma membrane"/>
    <property type="evidence" value="ECO:0007669"/>
    <property type="project" value="TreeGrafter"/>
</dbReference>
<dbReference type="PANTHER" id="PTHR32309">
    <property type="entry name" value="TYROSINE-PROTEIN KINASE"/>
    <property type="match status" value="1"/>
</dbReference>
<keyword evidence="1" id="KW-0472">Membrane</keyword>
<feature type="transmembrane region" description="Helical" evidence="1">
    <location>
        <begin position="42"/>
        <end position="65"/>
    </location>
</feature>
<keyword evidence="1" id="KW-1133">Transmembrane helix</keyword>
<accession>A8IG49</accession>
<reference evidence="2 3" key="6">
    <citation type="journal article" date="2011" name="Appl. Environ. Microbiol.">
        <title>Involvement of the azorhizobial chromosome partition gene (parA) in the onset of bacteroid differentiation during Sesbania rostrata stem nodule development.</title>
        <authorList>
            <person name="Liu CT."/>
            <person name="Lee KB."/>
            <person name="Wang YS."/>
            <person name="Peng MH."/>
            <person name="Lee KT."/>
            <person name="Suzuki S."/>
            <person name="Suzuki T."/>
            <person name="Oyaizu H."/>
        </authorList>
    </citation>
    <scope>NUCLEOTIDE SEQUENCE [LARGE SCALE GENOMIC DNA]</scope>
    <source>
        <strain evidence="3">ATCC 43989 / DSM 5975 / JCM 20966 / LMG 6465 / NBRC 14845 / NCIMB 13405 / ORS 571</strain>
    </source>
</reference>
<keyword evidence="1" id="KW-0812">Transmembrane</keyword>
<dbReference type="PANTHER" id="PTHR32309:SF13">
    <property type="entry name" value="FERRIC ENTEROBACTIN TRANSPORT PROTEIN FEPE"/>
    <property type="match status" value="1"/>
</dbReference>
<gene>
    <name evidence="2" type="primary">wcbD</name>
    <name evidence="2" type="ordered locus">AZC_0039</name>
</gene>
<reference evidence="2 3" key="1">
    <citation type="journal article" date="2007" name="Appl. Environ. Microbiol.">
        <title>Rhizobial factors required for stem nodule maturation and maintenance in Sesbania rostrata-Azorhizobium caulinodans ORS571 symbiosis.</title>
        <authorList>
            <person name="Suzuki S."/>
            <person name="Aono T."/>
            <person name="Lee KB."/>
            <person name="Suzuki T."/>
            <person name="Liu CT."/>
            <person name="Miwa H."/>
            <person name="Wakao S."/>
            <person name="Iki T."/>
            <person name="Oyaizu H."/>
        </authorList>
    </citation>
    <scope>NUCLEOTIDE SEQUENCE [LARGE SCALE GENOMIC DNA]</scope>
    <source>
        <strain evidence="3">ATCC 43989 / DSM 5975 / JCM 20966 / LMG 6465 / NBRC 14845 / NCIMB 13405 / ORS 571</strain>
    </source>
</reference>
<evidence type="ECO:0000313" key="3">
    <source>
        <dbReference type="Proteomes" id="UP000000270"/>
    </source>
</evidence>
<name>A8IG49_AZOC5</name>
<dbReference type="EMBL" id="AP009384">
    <property type="protein sequence ID" value="BAF86037.1"/>
    <property type="molecule type" value="Genomic_DNA"/>
</dbReference>
<reference evidence="2 3" key="5">
    <citation type="journal article" date="2010" name="Appl. Environ. Microbiol.">
        <title>phrR-like gene praR of Azorhizobium caulinodans ORS571 is essential for symbiosis with Sesbania rostrata and is involved in expression of reb genes.</title>
        <authorList>
            <person name="Akiba N."/>
            <person name="Aono T."/>
            <person name="Toyazaki H."/>
            <person name="Sato S."/>
            <person name="Oyaizu H."/>
        </authorList>
    </citation>
    <scope>NUCLEOTIDE SEQUENCE [LARGE SCALE GENOMIC DNA]</scope>
    <source>
        <strain evidence="3">ATCC 43989 / DSM 5975 / JCM 20966 / LMG 6465 / NBRC 14845 / NCIMB 13405 / ORS 571</strain>
    </source>
</reference>
<proteinExistence type="predicted"/>
<dbReference type="GO" id="GO:0004713">
    <property type="term" value="F:protein tyrosine kinase activity"/>
    <property type="evidence" value="ECO:0007669"/>
    <property type="project" value="TreeGrafter"/>
</dbReference>
<reference evidence="2 3" key="3">
    <citation type="journal article" date="2008" name="BMC Genomics">
        <title>The genome of the versatile nitrogen fixer Azorhizobium caulinodans ORS571.</title>
        <authorList>
            <person name="Lee KB."/>
            <person name="Backer P.D."/>
            <person name="Aono T."/>
            <person name="Liu CT."/>
            <person name="Suzuki S."/>
            <person name="Suzuki T."/>
            <person name="Kaneko T."/>
            <person name="Yamada M."/>
            <person name="Tabata S."/>
            <person name="Kupfer D.M."/>
            <person name="Najar F.Z."/>
            <person name="Wiley G.B."/>
            <person name="Roe B."/>
            <person name="Binnewies T.T."/>
            <person name="Ussery D.W."/>
            <person name="D'Haeze W."/>
            <person name="Herder J.D."/>
            <person name="Gevers D."/>
            <person name="Vereecke D."/>
            <person name="Holsters M."/>
            <person name="Oyaizu H."/>
        </authorList>
    </citation>
    <scope>NUCLEOTIDE SEQUENCE [LARGE SCALE GENOMIC DNA]</scope>
    <source>
        <strain evidence="3">ATCC 43989 / DSM 5975 / JCM 20966 / LMG 6465 / NBRC 14845 / NCIMB 13405 / ORS 571</strain>
    </source>
</reference>
<protein>
    <submittedName>
        <fullName evidence="2">WcbD protein</fullName>
    </submittedName>
</protein>
<feature type="transmembrane region" description="Helical" evidence="1">
    <location>
        <begin position="375"/>
        <end position="396"/>
    </location>
</feature>
<sequence length="401" mass="44704">MSVTERSLPAIVTNLLSGAKPPPGVGRAAEAYLAALTWRKHLARIGFCLLVVAPTLLATVFYGLLAAPRYVSEVKFIVRSVSSQRATGLDMLFRTFGISKTVDDANVIQQYLQSRDALQGVIDAGVDVKAIFQRPEADWWSSYPYFWRRDTTESLFDYFSNRVSVVEDSTKGILELKVVTFRPEDSLLLSKTLLKLAEGMVNRMNERAQRDAMGSAQREVNFAMETVIKAQGELTAFRNKEIIVDPSKSTFSLIETIGNLSTDLSFAQAELKQMLTTSPNSPQIPTQRAKIAALEERVRVERAKMAGGDNSLANKIATYEQLALRRDLADKSLSNAMNALDVARQEARRQHIYVEEVVEPNLPDESTEPRRFRSVMAVLVFGFAIFAVIWIVSVGYGEHTQ</sequence>
<dbReference type="InterPro" id="IPR050445">
    <property type="entry name" value="Bact_polysacc_biosynth/exp"/>
</dbReference>
<dbReference type="RefSeq" id="WP_012168570.1">
    <property type="nucleotide sequence ID" value="NC_009937.1"/>
</dbReference>
<keyword evidence="3" id="KW-1185">Reference proteome</keyword>
<dbReference type="eggNOG" id="COG3524">
    <property type="taxonomic scope" value="Bacteria"/>
</dbReference>